<dbReference type="PANTHER" id="PTHR19143">
    <property type="entry name" value="FIBRINOGEN/TENASCIN/ANGIOPOEITIN"/>
    <property type="match status" value="1"/>
</dbReference>
<dbReference type="SMART" id="SM00186">
    <property type="entry name" value="FBG"/>
    <property type="match status" value="1"/>
</dbReference>
<dbReference type="EMBL" id="JAWQEG010003066">
    <property type="protein sequence ID" value="KAK3868193.1"/>
    <property type="molecule type" value="Genomic_DNA"/>
</dbReference>
<dbReference type="NCBIfam" id="NF040941">
    <property type="entry name" value="GGGWT_bact"/>
    <property type="match status" value="1"/>
</dbReference>
<protein>
    <recommendedName>
        <fullName evidence="2">Fibrinogen C-terminal domain-containing protein</fullName>
    </recommendedName>
</protein>
<gene>
    <name evidence="3" type="ORF">Pcinc_026413</name>
</gene>
<comment type="caution">
    <text evidence="3">The sequence shown here is derived from an EMBL/GenBank/DDBJ whole genome shotgun (WGS) entry which is preliminary data.</text>
</comment>
<dbReference type="PROSITE" id="PS51406">
    <property type="entry name" value="FIBRINOGEN_C_2"/>
    <property type="match status" value="1"/>
</dbReference>
<dbReference type="InterPro" id="IPR014716">
    <property type="entry name" value="Fibrinogen_a/b/g_C_1"/>
</dbReference>
<evidence type="ECO:0000256" key="1">
    <source>
        <dbReference type="SAM" id="SignalP"/>
    </source>
</evidence>
<feature type="chain" id="PRO_5042109689" description="Fibrinogen C-terminal domain-containing protein" evidence="1">
    <location>
        <begin position="26"/>
        <end position="326"/>
    </location>
</feature>
<evidence type="ECO:0000259" key="2">
    <source>
        <dbReference type="PROSITE" id="PS51406"/>
    </source>
</evidence>
<keyword evidence="1" id="KW-0732">Signal</keyword>
<reference evidence="3" key="1">
    <citation type="submission" date="2023-10" db="EMBL/GenBank/DDBJ databases">
        <title>Genome assemblies of two species of porcelain crab, Petrolisthes cinctipes and Petrolisthes manimaculis (Anomura: Porcellanidae).</title>
        <authorList>
            <person name="Angst P."/>
        </authorList>
    </citation>
    <scope>NUCLEOTIDE SEQUENCE</scope>
    <source>
        <strain evidence="3">PB745_01</strain>
        <tissue evidence="3">Gill</tissue>
    </source>
</reference>
<dbReference type="InterPro" id="IPR050373">
    <property type="entry name" value="Fibrinogen_C-term_domain"/>
</dbReference>
<sequence>MAGRVVRVNVLVLVLVAVYLASVSSRQTSQNEGCQGDTVSSLIQSAGCSPACLSSAFSLCSLAQEQNQLSTLTEEIRNMMMEMRSTPGVTRPGQVEENSGTSWRWRPRNCKDLRQEGDIGQGVRMVFPYDNLPLKGLQVYCDQESDGGGWTVILRRTNSSAIRENFYRTWVEYEEGFGNITSEFWIGLRNLNVLSSSINQECKVDLTCFEGNKRWAKYSTFRVGPSYDQYRLFIDGYTGTAGDALTYNNNCKFSTFDADHDNSDSIHCAQERSGAMWHNNNCTYANPNGYQYEGSGSPRYKGIVWYQWRGFTYSMKEFTWMIRPVN</sequence>
<dbReference type="AlphaFoldDB" id="A0AAE1KBP5"/>
<dbReference type="Proteomes" id="UP001286313">
    <property type="component" value="Unassembled WGS sequence"/>
</dbReference>
<dbReference type="SUPFAM" id="SSF56496">
    <property type="entry name" value="Fibrinogen C-terminal domain-like"/>
    <property type="match status" value="1"/>
</dbReference>
<feature type="signal peptide" evidence="1">
    <location>
        <begin position="1"/>
        <end position="25"/>
    </location>
</feature>
<dbReference type="InterPro" id="IPR002181">
    <property type="entry name" value="Fibrinogen_a/b/g_C_dom"/>
</dbReference>
<accession>A0AAE1KBP5</accession>
<dbReference type="CDD" id="cd00087">
    <property type="entry name" value="FReD"/>
    <property type="match status" value="1"/>
</dbReference>
<keyword evidence="4" id="KW-1185">Reference proteome</keyword>
<dbReference type="Pfam" id="PF00147">
    <property type="entry name" value="Fibrinogen_C"/>
    <property type="match status" value="1"/>
</dbReference>
<organism evidence="3 4">
    <name type="scientific">Petrolisthes cinctipes</name>
    <name type="common">Flat porcelain crab</name>
    <dbReference type="NCBI Taxonomy" id="88211"/>
    <lineage>
        <taxon>Eukaryota</taxon>
        <taxon>Metazoa</taxon>
        <taxon>Ecdysozoa</taxon>
        <taxon>Arthropoda</taxon>
        <taxon>Crustacea</taxon>
        <taxon>Multicrustacea</taxon>
        <taxon>Malacostraca</taxon>
        <taxon>Eumalacostraca</taxon>
        <taxon>Eucarida</taxon>
        <taxon>Decapoda</taxon>
        <taxon>Pleocyemata</taxon>
        <taxon>Anomura</taxon>
        <taxon>Galatheoidea</taxon>
        <taxon>Porcellanidae</taxon>
        <taxon>Petrolisthes</taxon>
    </lineage>
</organism>
<dbReference type="Gene3D" id="3.90.215.10">
    <property type="entry name" value="Gamma Fibrinogen, chain A, domain 1"/>
    <property type="match status" value="1"/>
</dbReference>
<name>A0AAE1KBP5_PETCI</name>
<proteinExistence type="predicted"/>
<evidence type="ECO:0000313" key="4">
    <source>
        <dbReference type="Proteomes" id="UP001286313"/>
    </source>
</evidence>
<evidence type="ECO:0000313" key="3">
    <source>
        <dbReference type="EMBL" id="KAK3868193.1"/>
    </source>
</evidence>
<dbReference type="GO" id="GO:0005615">
    <property type="term" value="C:extracellular space"/>
    <property type="evidence" value="ECO:0007669"/>
    <property type="project" value="TreeGrafter"/>
</dbReference>
<feature type="domain" description="Fibrinogen C-terminal" evidence="2">
    <location>
        <begin position="101"/>
        <end position="326"/>
    </location>
</feature>
<dbReference type="InterPro" id="IPR036056">
    <property type="entry name" value="Fibrinogen-like_C"/>
</dbReference>